<dbReference type="AlphaFoldDB" id="A0A9P8RKZ2"/>
<comment type="caution">
    <text evidence="4">The sequence shown here is derived from an EMBL/GenBank/DDBJ whole genome shotgun (WGS) entry which is preliminary data.</text>
</comment>
<feature type="transmembrane region" description="Helical" evidence="2">
    <location>
        <begin position="205"/>
        <end position="232"/>
    </location>
</feature>
<gene>
    <name evidence="4" type="ORF">BKA67DRAFT_128185</name>
</gene>
<evidence type="ECO:0000313" key="4">
    <source>
        <dbReference type="EMBL" id="KAH6645071.1"/>
    </source>
</evidence>
<evidence type="ECO:0000256" key="1">
    <source>
        <dbReference type="SAM" id="MobiDB-lite"/>
    </source>
</evidence>
<evidence type="ECO:0000313" key="5">
    <source>
        <dbReference type="Proteomes" id="UP000758603"/>
    </source>
</evidence>
<protein>
    <submittedName>
        <fullName evidence="4">Uncharacterized protein</fullName>
    </submittedName>
</protein>
<feature type="region of interest" description="Disordered" evidence="1">
    <location>
        <begin position="270"/>
        <end position="291"/>
    </location>
</feature>
<feature type="signal peptide" evidence="3">
    <location>
        <begin position="1"/>
        <end position="27"/>
    </location>
</feature>
<keyword evidence="2" id="KW-1133">Transmembrane helix</keyword>
<sequence length="291" mass="30278">MKTTRSTRDRTAVLLLTSLLCATPAAAQTCYAPNGTAVTYSSISPNGTVYQYSTPSSGARLYACPPGADGFATCCAEGDFCHPDGLCYGPNAGQPTVRRQYCTDESWRSSNCSPLCRHDADANSPSSGGAVLTPCMDGKICCGAFQSDCCDDHKGQYAIQGYEVGPGISYNTNSTTTQEVVSATSVTSATASSSSLSQSDASTTLSGGVIAGIVVGASVGLGLICIAAALVYRKRKPIQTQPGEPPKEAWSDTTAIQSYGHNFYGGHSQYELSSATQPGELPSSRLRHELS</sequence>
<organism evidence="4 5">
    <name type="scientific">Truncatella angustata</name>
    <dbReference type="NCBI Taxonomy" id="152316"/>
    <lineage>
        <taxon>Eukaryota</taxon>
        <taxon>Fungi</taxon>
        <taxon>Dikarya</taxon>
        <taxon>Ascomycota</taxon>
        <taxon>Pezizomycotina</taxon>
        <taxon>Sordariomycetes</taxon>
        <taxon>Xylariomycetidae</taxon>
        <taxon>Amphisphaeriales</taxon>
        <taxon>Sporocadaceae</taxon>
        <taxon>Truncatella</taxon>
    </lineage>
</organism>
<evidence type="ECO:0000256" key="3">
    <source>
        <dbReference type="SAM" id="SignalP"/>
    </source>
</evidence>
<reference evidence="4" key="1">
    <citation type="journal article" date="2021" name="Nat. Commun.">
        <title>Genetic determinants of endophytism in the Arabidopsis root mycobiome.</title>
        <authorList>
            <person name="Mesny F."/>
            <person name="Miyauchi S."/>
            <person name="Thiergart T."/>
            <person name="Pickel B."/>
            <person name="Atanasova L."/>
            <person name="Karlsson M."/>
            <person name="Huettel B."/>
            <person name="Barry K.W."/>
            <person name="Haridas S."/>
            <person name="Chen C."/>
            <person name="Bauer D."/>
            <person name="Andreopoulos W."/>
            <person name="Pangilinan J."/>
            <person name="LaButti K."/>
            <person name="Riley R."/>
            <person name="Lipzen A."/>
            <person name="Clum A."/>
            <person name="Drula E."/>
            <person name="Henrissat B."/>
            <person name="Kohler A."/>
            <person name="Grigoriev I.V."/>
            <person name="Martin F.M."/>
            <person name="Hacquard S."/>
        </authorList>
    </citation>
    <scope>NUCLEOTIDE SEQUENCE</scope>
    <source>
        <strain evidence="4">MPI-SDFR-AT-0073</strain>
    </source>
</reference>
<dbReference type="RefSeq" id="XP_045951585.1">
    <property type="nucleotide sequence ID" value="XM_046094982.1"/>
</dbReference>
<evidence type="ECO:0000256" key="2">
    <source>
        <dbReference type="SAM" id="Phobius"/>
    </source>
</evidence>
<dbReference type="EMBL" id="JAGPXC010000012">
    <property type="protein sequence ID" value="KAH6645071.1"/>
    <property type="molecule type" value="Genomic_DNA"/>
</dbReference>
<dbReference type="OrthoDB" id="5215637at2759"/>
<keyword evidence="2" id="KW-0812">Transmembrane</keyword>
<keyword evidence="5" id="KW-1185">Reference proteome</keyword>
<dbReference type="Proteomes" id="UP000758603">
    <property type="component" value="Unassembled WGS sequence"/>
</dbReference>
<accession>A0A9P8RKZ2</accession>
<name>A0A9P8RKZ2_9PEZI</name>
<dbReference type="GeneID" id="70123875"/>
<keyword evidence="2" id="KW-0472">Membrane</keyword>
<proteinExistence type="predicted"/>
<keyword evidence="3" id="KW-0732">Signal</keyword>
<feature type="chain" id="PRO_5040431352" evidence="3">
    <location>
        <begin position="28"/>
        <end position="291"/>
    </location>
</feature>